<accession>A0ABT0NC26</accession>
<feature type="transmembrane region" description="Helical" evidence="3">
    <location>
        <begin position="82"/>
        <end position="98"/>
    </location>
</feature>
<dbReference type="CDD" id="cd01949">
    <property type="entry name" value="GGDEF"/>
    <property type="match status" value="1"/>
</dbReference>
<sequence>MLRRLITLGCEYSDTKTLERKIILVNIAALLSIITTAAYYLLYLIYDNSALLFSGGCQMLLLPLFSLSLWNNYRGNFTSARWLLFLVAVISVLTAITTGQGTVFNTHFYFMLFAILPIALFRNEEWLSKAAMTSLNMIIYIYLEVFGWPHDPAMELLNQSQVMFLQVMVAASCISCLMILQSINEVYAEQAEQSLQRQAFTDGLTGLYNRRYFSIQLKQKMAQAPLCLLMMDVDHFKQVNDNYGHDAGDQALKHLAEVVIEHLRSNELFARIGGEEFALILPAKEARQRAEKLRLAIASTPLFYKSRRIDLTVSIGVYQKGNGDSEEDIMRGADKALYLAKVQGRDRVITNSAPEYKKTS</sequence>
<keyword evidence="3" id="KW-0472">Membrane</keyword>
<dbReference type="NCBIfam" id="TIGR00254">
    <property type="entry name" value="GGDEF"/>
    <property type="match status" value="1"/>
</dbReference>
<dbReference type="InterPro" id="IPR048432">
    <property type="entry name" value="MASE7"/>
</dbReference>
<keyword evidence="6" id="KW-1185">Reference proteome</keyword>
<dbReference type="EC" id="2.7.7.65" evidence="1"/>
<dbReference type="InterPro" id="IPR000160">
    <property type="entry name" value="GGDEF_dom"/>
</dbReference>
<evidence type="ECO:0000256" key="3">
    <source>
        <dbReference type="SAM" id="Phobius"/>
    </source>
</evidence>
<feature type="transmembrane region" description="Helical" evidence="3">
    <location>
        <begin position="21"/>
        <end position="45"/>
    </location>
</feature>
<dbReference type="EMBL" id="JAKIKT010000009">
    <property type="protein sequence ID" value="MCL2915979.1"/>
    <property type="molecule type" value="Genomic_DNA"/>
</dbReference>
<dbReference type="Pfam" id="PF00990">
    <property type="entry name" value="GGDEF"/>
    <property type="match status" value="1"/>
</dbReference>
<keyword evidence="3" id="KW-1133">Transmembrane helix</keyword>
<dbReference type="PANTHER" id="PTHR45138">
    <property type="entry name" value="REGULATORY COMPONENTS OF SENSORY TRANSDUCTION SYSTEM"/>
    <property type="match status" value="1"/>
</dbReference>
<dbReference type="InterPro" id="IPR043128">
    <property type="entry name" value="Rev_trsase/Diguanyl_cyclase"/>
</dbReference>
<protein>
    <recommendedName>
        <fullName evidence="1">diguanylate cyclase</fullName>
        <ecNumber evidence="1">2.7.7.65</ecNumber>
    </recommendedName>
</protein>
<dbReference type="Pfam" id="PF20967">
    <property type="entry name" value="MASE7"/>
    <property type="match status" value="1"/>
</dbReference>
<dbReference type="Proteomes" id="UP001202831">
    <property type="component" value="Unassembled WGS sequence"/>
</dbReference>
<dbReference type="SUPFAM" id="SSF55073">
    <property type="entry name" value="Nucleotide cyclase"/>
    <property type="match status" value="1"/>
</dbReference>
<evidence type="ECO:0000313" key="6">
    <source>
        <dbReference type="Proteomes" id="UP001202831"/>
    </source>
</evidence>
<name>A0ABT0NC26_9GAMM</name>
<dbReference type="PROSITE" id="PS50887">
    <property type="entry name" value="GGDEF"/>
    <property type="match status" value="1"/>
</dbReference>
<dbReference type="PANTHER" id="PTHR45138:SF9">
    <property type="entry name" value="DIGUANYLATE CYCLASE DGCM-RELATED"/>
    <property type="match status" value="1"/>
</dbReference>
<dbReference type="SMART" id="SM00267">
    <property type="entry name" value="GGDEF"/>
    <property type="match status" value="1"/>
</dbReference>
<evidence type="ECO:0000256" key="1">
    <source>
        <dbReference type="ARBA" id="ARBA00012528"/>
    </source>
</evidence>
<feature type="domain" description="GGDEF" evidence="4">
    <location>
        <begin position="224"/>
        <end position="353"/>
    </location>
</feature>
<dbReference type="InterPro" id="IPR050469">
    <property type="entry name" value="Diguanylate_Cyclase"/>
</dbReference>
<gene>
    <name evidence="5" type="ORF">L2725_19735</name>
</gene>
<dbReference type="InterPro" id="IPR029787">
    <property type="entry name" value="Nucleotide_cyclase"/>
</dbReference>
<evidence type="ECO:0000313" key="5">
    <source>
        <dbReference type="EMBL" id="MCL2915979.1"/>
    </source>
</evidence>
<comment type="caution">
    <text evidence="5">The sequence shown here is derived from an EMBL/GenBank/DDBJ whole genome shotgun (WGS) entry which is preliminary data.</text>
</comment>
<dbReference type="Gene3D" id="3.30.70.270">
    <property type="match status" value="1"/>
</dbReference>
<dbReference type="RefSeq" id="WP_249250544.1">
    <property type="nucleotide sequence ID" value="NZ_JAKIKT010000009.1"/>
</dbReference>
<feature type="transmembrane region" description="Helical" evidence="3">
    <location>
        <begin position="51"/>
        <end position="70"/>
    </location>
</feature>
<proteinExistence type="predicted"/>
<evidence type="ECO:0000259" key="4">
    <source>
        <dbReference type="PROSITE" id="PS50887"/>
    </source>
</evidence>
<comment type="catalytic activity">
    <reaction evidence="2">
        <text>2 GTP = 3',3'-c-di-GMP + 2 diphosphate</text>
        <dbReference type="Rhea" id="RHEA:24898"/>
        <dbReference type="ChEBI" id="CHEBI:33019"/>
        <dbReference type="ChEBI" id="CHEBI:37565"/>
        <dbReference type="ChEBI" id="CHEBI:58805"/>
        <dbReference type="EC" id="2.7.7.65"/>
    </reaction>
</comment>
<keyword evidence="3" id="KW-0812">Transmembrane</keyword>
<evidence type="ECO:0000256" key="2">
    <source>
        <dbReference type="ARBA" id="ARBA00034247"/>
    </source>
</evidence>
<organism evidence="5 6">
    <name type="scientific">Shewanella corallii</name>
    <dbReference type="NCBI Taxonomy" id="560080"/>
    <lineage>
        <taxon>Bacteria</taxon>
        <taxon>Pseudomonadati</taxon>
        <taxon>Pseudomonadota</taxon>
        <taxon>Gammaproteobacteria</taxon>
        <taxon>Alteromonadales</taxon>
        <taxon>Shewanellaceae</taxon>
        <taxon>Shewanella</taxon>
    </lineage>
</organism>
<reference evidence="5 6" key="1">
    <citation type="submission" date="2022-01" db="EMBL/GenBank/DDBJ databases">
        <title>Whole genome-based taxonomy of the Shewanellaceae.</title>
        <authorList>
            <person name="Martin-Rodriguez A.J."/>
        </authorList>
    </citation>
    <scope>NUCLEOTIDE SEQUENCE [LARGE SCALE GENOMIC DNA]</scope>
    <source>
        <strain evidence="5 6">DSM 21332</strain>
    </source>
</reference>